<dbReference type="EMBL" id="REGN01007727">
    <property type="protein sequence ID" value="RNA05430.1"/>
    <property type="molecule type" value="Genomic_DNA"/>
</dbReference>
<reference evidence="1 2" key="1">
    <citation type="journal article" date="2018" name="Sci. Rep.">
        <title>Genomic signatures of local adaptation to the degree of environmental predictability in rotifers.</title>
        <authorList>
            <person name="Franch-Gras L."/>
            <person name="Hahn C."/>
            <person name="Garcia-Roger E.M."/>
            <person name="Carmona M.J."/>
            <person name="Serra M."/>
            <person name="Gomez A."/>
        </authorList>
    </citation>
    <scope>NUCLEOTIDE SEQUENCE [LARGE SCALE GENOMIC DNA]</scope>
    <source>
        <strain evidence="1">HYR1</strain>
    </source>
</reference>
<dbReference type="AlphaFoldDB" id="A0A3M7Q1X7"/>
<organism evidence="1 2">
    <name type="scientific">Brachionus plicatilis</name>
    <name type="common">Marine rotifer</name>
    <name type="synonym">Brachionus muelleri</name>
    <dbReference type="NCBI Taxonomy" id="10195"/>
    <lineage>
        <taxon>Eukaryota</taxon>
        <taxon>Metazoa</taxon>
        <taxon>Spiralia</taxon>
        <taxon>Gnathifera</taxon>
        <taxon>Rotifera</taxon>
        <taxon>Eurotatoria</taxon>
        <taxon>Monogononta</taxon>
        <taxon>Pseudotrocha</taxon>
        <taxon>Ploima</taxon>
        <taxon>Brachionidae</taxon>
        <taxon>Brachionus</taxon>
    </lineage>
</organism>
<proteinExistence type="predicted"/>
<sequence length="78" mass="9609">MKEYKNFVTKQSLIIKKKKELLDYSHENLYHLTCFINYVIEKKNFFPVLPKLDTNNFFNSQCNHHIRKTLFHYRTIQI</sequence>
<gene>
    <name evidence="1" type="ORF">BpHYR1_020478</name>
</gene>
<evidence type="ECO:0000313" key="1">
    <source>
        <dbReference type="EMBL" id="RNA05430.1"/>
    </source>
</evidence>
<accession>A0A3M7Q1X7</accession>
<evidence type="ECO:0000313" key="2">
    <source>
        <dbReference type="Proteomes" id="UP000276133"/>
    </source>
</evidence>
<comment type="caution">
    <text evidence="1">The sequence shown here is derived from an EMBL/GenBank/DDBJ whole genome shotgun (WGS) entry which is preliminary data.</text>
</comment>
<keyword evidence="2" id="KW-1185">Reference proteome</keyword>
<name>A0A3M7Q1X7_BRAPC</name>
<dbReference type="Proteomes" id="UP000276133">
    <property type="component" value="Unassembled WGS sequence"/>
</dbReference>
<protein>
    <submittedName>
        <fullName evidence="1">Uncharacterized protein</fullName>
    </submittedName>
</protein>